<accession>A0ABZ2KA08</accession>
<name>A0ABZ2KA08_9BACT</name>
<organism evidence="1 2">
    <name type="scientific">Pendulispora brunnea</name>
    <dbReference type="NCBI Taxonomy" id="2905690"/>
    <lineage>
        <taxon>Bacteria</taxon>
        <taxon>Pseudomonadati</taxon>
        <taxon>Myxococcota</taxon>
        <taxon>Myxococcia</taxon>
        <taxon>Myxococcales</taxon>
        <taxon>Sorangiineae</taxon>
        <taxon>Pendulisporaceae</taxon>
        <taxon>Pendulispora</taxon>
    </lineage>
</organism>
<evidence type="ECO:0000313" key="1">
    <source>
        <dbReference type="EMBL" id="WXA95489.1"/>
    </source>
</evidence>
<dbReference type="RefSeq" id="WP_394846094.1">
    <property type="nucleotide sequence ID" value="NZ_CP089982.1"/>
</dbReference>
<sequence>MTGHFPSDGPDPLLVGAAWADDVVHELAAPVAFLDGFIERVARGATPDEEHVSIAAEEVGRLLSLVRSLRRVKPRPGTLRPRSLGDALREAAAASDCRHAIEVPEDAQIVVDDSYVPHGLIPLLRACARVVGPSGEILLTARADTTTHAAITIDIVVHADPTAVDDDGRILFVGDMWSSAVAGRASTDVVLAKRIMRAHGHRVTDEAEGHTRTLTVRIPPAP</sequence>
<dbReference type="Proteomes" id="UP001379533">
    <property type="component" value="Chromosome"/>
</dbReference>
<protein>
    <submittedName>
        <fullName evidence="1">Uncharacterized protein</fullName>
    </submittedName>
</protein>
<keyword evidence="2" id="KW-1185">Reference proteome</keyword>
<reference evidence="1 2" key="1">
    <citation type="submission" date="2021-12" db="EMBL/GenBank/DDBJ databases">
        <title>Discovery of the Pendulisporaceae a myxobacterial family with distinct sporulation behavior and unique specialized metabolism.</title>
        <authorList>
            <person name="Garcia R."/>
            <person name="Popoff A."/>
            <person name="Bader C.D."/>
            <person name="Loehr J."/>
            <person name="Walesch S."/>
            <person name="Walt C."/>
            <person name="Boldt J."/>
            <person name="Bunk B."/>
            <person name="Haeckl F.J.F.P.J."/>
            <person name="Gunesch A.P."/>
            <person name="Birkelbach J."/>
            <person name="Nuebel U."/>
            <person name="Pietschmann T."/>
            <person name="Bach T."/>
            <person name="Mueller R."/>
        </authorList>
    </citation>
    <scope>NUCLEOTIDE SEQUENCE [LARGE SCALE GENOMIC DNA]</scope>
    <source>
        <strain evidence="1 2">MSr12523</strain>
    </source>
</reference>
<dbReference type="EMBL" id="CP089982">
    <property type="protein sequence ID" value="WXA95489.1"/>
    <property type="molecule type" value="Genomic_DNA"/>
</dbReference>
<gene>
    <name evidence="1" type="ORF">LZC95_01365</name>
</gene>
<evidence type="ECO:0000313" key="2">
    <source>
        <dbReference type="Proteomes" id="UP001379533"/>
    </source>
</evidence>
<proteinExistence type="predicted"/>